<dbReference type="PANTHER" id="PTHR22916:SF3">
    <property type="entry name" value="UDP-GLCNAC:BETAGAL BETA-1,3-N-ACETYLGLUCOSAMINYLTRANSFERASE-LIKE PROTEIN 1"/>
    <property type="match status" value="1"/>
</dbReference>
<reference evidence="2" key="2">
    <citation type="journal article" date="2021" name="PeerJ">
        <title>Extensive microbial diversity within the chicken gut microbiome revealed by metagenomics and culture.</title>
        <authorList>
            <person name="Gilroy R."/>
            <person name="Ravi A."/>
            <person name="Getino M."/>
            <person name="Pursley I."/>
            <person name="Horton D.L."/>
            <person name="Alikhan N.F."/>
            <person name="Baker D."/>
            <person name="Gharbi K."/>
            <person name="Hall N."/>
            <person name="Watson M."/>
            <person name="Adriaenssens E.M."/>
            <person name="Foster-Nyarko E."/>
            <person name="Jarju S."/>
            <person name="Secka A."/>
            <person name="Antonio M."/>
            <person name="Oren A."/>
            <person name="Chaudhuri R.R."/>
            <person name="La Ragione R."/>
            <person name="Hildebrand F."/>
            <person name="Pallen M.J."/>
        </authorList>
    </citation>
    <scope>NUCLEOTIDE SEQUENCE</scope>
    <source>
        <strain evidence="2">ChiSjej1B19-7085</strain>
    </source>
</reference>
<evidence type="ECO:0000313" key="2">
    <source>
        <dbReference type="EMBL" id="HIR57037.1"/>
    </source>
</evidence>
<accession>A0A9D1J128</accession>
<dbReference type="AlphaFoldDB" id="A0A9D1J128"/>
<evidence type="ECO:0000313" key="3">
    <source>
        <dbReference type="Proteomes" id="UP000886785"/>
    </source>
</evidence>
<organism evidence="2 3">
    <name type="scientific">Candidatus Gallacutalibacter pullicola</name>
    <dbReference type="NCBI Taxonomy" id="2840830"/>
    <lineage>
        <taxon>Bacteria</taxon>
        <taxon>Bacillati</taxon>
        <taxon>Bacillota</taxon>
        <taxon>Clostridia</taxon>
        <taxon>Eubacteriales</taxon>
        <taxon>Candidatus Gallacutalibacter</taxon>
    </lineage>
</organism>
<gene>
    <name evidence="2" type="ORF">IAA54_05155</name>
</gene>
<sequence length="326" mass="37458">MPNTVKNPEISIVIPVYNVERFLRKCLETLEAQTFQSFEIIAVNDGSPDGCLKILQEFEAKYDNITVLSQKNQGMSAARNTGMAVARGKYLCFVDSDDYVAPTYLEELYNAITQNDADIACCYYYYHFVNSDVLYKYPFRCEGVYSRGEALNKLLHDTQIQSLVWNKIYRRSIFTENNITFPSMAFEDMATANRIFANAEKVVVINKALYYYNQQNTSTLATINAAKINDFIRATAMVRINLESAGVYNDYQKAYHALSRKTCLCCFYYVVKMHYRKKSMKGALTNMKRVARAIRHYAGDDFTHTQVFRELPDVVDTPEDLRGNTV</sequence>
<comment type="caution">
    <text evidence="2">The sequence shown here is derived from an EMBL/GenBank/DDBJ whole genome shotgun (WGS) entry which is preliminary data.</text>
</comment>
<dbReference type="InterPro" id="IPR001173">
    <property type="entry name" value="Glyco_trans_2-like"/>
</dbReference>
<protein>
    <submittedName>
        <fullName evidence="2">Glycosyltransferase</fullName>
    </submittedName>
</protein>
<dbReference type="EMBL" id="DVHF01000058">
    <property type="protein sequence ID" value="HIR57037.1"/>
    <property type="molecule type" value="Genomic_DNA"/>
</dbReference>
<feature type="domain" description="Glycosyltransferase 2-like" evidence="1">
    <location>
        <begin position="11"/>
        <end position="160"/>
    </location>
</feature>
<proteinExistence type="predicted"/>
<dbReference type="Gene3D" id="3.90.550.10">
    <property type="entry name" value="Spore Coat Polysaccharide Biosynthesis Protein SpsA, Chain A"/>
    <property type="match status" value="1"/>
</dbReference>
<dbReference type="CDD" id="cd00761">
    <property type="entry name" value="Glyco_tranf_GTA_type"/>
    <property type="match status" value="1"/>
</dbReference>
<dbReference type="Proteomes" id="UP000886785">
    <property type="component" value="Unassembled WGS sequence"/>
</dbReference>
<dbReference type="GO" id="GO:0016758">
    <property type="term" value="F:hexosyltransferase activity"/>
    <property type="evidence" value="ECO:0007669"/>
    <property type="project" value="UniProtKB-ARBA"/>
</dbReference>
<dbReference type="PANTHER" id="PTHR22916">
    <property type="entry name" value="GLYCOSYLTRANSFERASE"/>
    <property type="match status" value="1"/>
</dbReference>
<dbReference type="InterPro" id="IPR029044">
    <property type="entry name" value="Nucleotide-diphossugar_trans"/>
</dbReference>
<reference evidence="2" key="1">
    <citation type="submission" date="2020-10" db="EMBL/GenBank/DDBJ databases">
        <authorList>
            <person name="Gilroy R."/>
        </authorList>
    </citation>
    <scope>NUCLEOTIDE SEQUENCE</scope>
    <source>
        <strain evidence="2">ChiSjej1B19-7085</strain>
    </source>
</reference>
<dbReference type="SUPFAM" id="SSF53448">
    <property type="entry name" value="Nucleotide-diphospho-sugar transferases"/>
    <property type="match status" value="1"/>
</dbReference>
<evidence type="ECO:0000259" key="1">
    <source>
        <dbReference type="Pfam" id="PF00535"/>
    </source>
</evidence>
<dbReference type="Pfam" id="PF00535">
    <property type="entry name" value="Glycos_transf_2"/>
    <property type="match status" value="1"/>
</dbReference>
<name>A0A9D1J128_9FIRM</name>